<dbReference type="AlphaFoldDB" id="A0A653DFH3"/>
<feature type="chain" id="PRO_5024833073" evidence="2">
    <location>
        <begin position="19"/>
        <end position="293"/>
    </location>
</feature>
<feature type="region of interest" description="Disordered" evidence="1">
    <location>
        <begin position="119"/>
        <end position="293"/>
    </location>
</feature>
<protein>
    <submittedName>
        <fullName evidence="3">Uncharacterized protein</fullName>
    </submittedName>
</protein>
<evidence type="ECO:0000256" key="1">
    <source>
        <dbReference type="SAM" id="MobiDB-lite"/>
    </source>
</evidence>
<feature type="signal peptide" evidence="2">
    <location>
        <begin position="1"/>
        <end position="18"/>
    </location>
</feature>
<sequence>MNTCCFVSFAYILGIVNALGGPFLDELMFEQGDDTALVESTVRETRAVGPKDIGDLLSPGVKDAFLHTYGDKEGQKGDEIGYSKKVNDKGSDGYEHVDGFHKKDSDKYGYEIHSEFGKQNKAGVDIDKKKKQKSKNHDDKDDDEGEGQETKTNYEVVEGTKDAEAKFKQSVDDFDDKFYGKNDGDSDVKGAASEDDETEASYNEDEDSEEPAESSYSYSKGGNGGGSYKSSDGGEEKGDGGHSTSYSKGGSYSSSSGKSHKGGTGSGSGNGYSSGSGKGYGGESESYQSEEDF</sequence>
<keyword evidence="4" id="KW-1185">Reference proteome</keyword>
<reference evidence="3 4" key="1">
    <citation type="submission" date="2019-01" db="EMBL/GenBank/DDBJ databases">
        <authorList>
            <person name="Sayadi A."/>
        </authorList>
    </citation>
    <scope>NUCLEOTIDE SEQUENCE [LARGE SCALE GENOMIC DNA]</scope>
</reference>
<organism evidence="3 4">
    <name type="scientific">Callosobruchus maculatus</name>
    <name type="common">Southern cowpea weevil</name>
    <name type="synonym">Pulse bruchid</name>
    <dbReference type="NCBI Taxonomy" id="64391"/>
    <lineage>
        <taxon>Eukaryota</taxon>
        <taxon>Metazoa</taxon>
        <taxon>Ecdysozoa</taxon>
        <taxon>Arthropoda</taxon>
        <taxon>Hexapoda</taxon>
        <taxon>Insecta</taxon>
        <taxon>Pterygota</taxon>
        <taxon>Neoptera</taxon>
        <taxon>Endopterygota</taxon>
        <taxon>Coleoptera</taxon>
        <taxon>Polyphaga</taxon>
        <taxon>Cucujiformia</taxon>
        <taxon>Chrysomeloidea</taxon>
        <taxon>Chrysomelidae</taxon>
        <taxon>Bruchinae</taxon>
        <taxon>Bruchini</taxon>
        <taxon>Callosobruchus</taxon>
    </lineage>
</organism>
<keyword evidence="2" id="KW-0732">Signal</keyword>
<dbReference type="EMBL" id="CAACVG010011828">
    <property type="protein sequence ID" value="VEN58940.1"/>
    <property type="molecule type" value="Genomic_DNA"/>
</dbReference>
<dbReference type="OrthoDB" id="8193799at2759"/>
<feature type="compositionally biased region" description="Low complexity" evidence="1">
    <location>
        <begin position="242"/>
        <end position="257"/>
    </location>
</feature>
<feature type="compositionally biased region" description="Basic and acidic residues" evidence="1">
    <location>
        <begin position="158"/>
        <end position="188"/>
    </location>
</feature>
<feature type="compositionally biased region" description="Acidic residues" evidence="1">
    <location>
        <begin position="193"/>
        <end position="212"/>
    </location>
</feature>
<evidence type="ECO:0000256" key="2">
    <source>
        <dbReference type="SAM" id="SignalP"/>
    </source>
</evidence>
<gene>
    <name evidence="3" type="ORF">CALMAC_LOCUS17141</name>
</gene>
<feature type="compositionally biased region" description="Basic and acidic residues" evidence="1">
    <location>
        <begin position="119"/>
        <end position="128"/>
    </location>
</feature>
<feature type="compositionally biased region" description="Gly residues" evidence="1">
    <location>
        <begin position="262"/>
        <end position="282"/>
    </location>
</feature>
<accession>A0A653DFH3</accession>
<evidence type="ECO:0000313" key="4">
    <source>
        <dbReference type="Proteomes" id="UP000410492"/>
    </source>
</evidence>
<name>A0A653DFH3_CALMS</name>
<proteinExistence type="predicted"/>
<dbReference type="Proteomes" id="UP000410492">
    <property type="component" value="Unassembled WGS sequence"/>
</dbReference>
<evidence type="ECO:0000313" key="3">
    <source>
        <dbReference type="EMBL" id="VEN58940.1"/>
    </source>
</evidence>